<keyword evidence="3" id="KW-1185">Reference proteome</keyword>
<proteinExistence type="predicted"/>
<dbReference type="Proteomes" id="UP000299102">
    <property type="component" value="Unassembled WGS sequence"/>
</dbReference>
<evidence type="ECO:0000313" key="3">
    <source>
        <dbReference type="Proteomes" id="UP000299102"/>
    </source>
</evidence>
<reference evidence="2 3" key="1">
    <citation type="journal article" date="2019" name="Commun. Biol.">
        <title>The bagworm genome reveals a unique fibroin gene that provides high tensile strength.</title>
        <authorList>
            <person name="Kono N."/>
            <person name="Nakamura H."/>
            <person name="Ohtoshi R."/>
            <person name="Tomita M."/>
            <person name="Numata K."/>
            <person name="Arakawa K."/>
        </authorList>
    </citation>
    <scope>NUCLEOTIDE SEQUENCE [LARGE SCALE GENOMIC DNA]</scope>
</reference>
<sequence length="126" mass="13918">MPSLYPDGGVTSTRTPGHHRSFGDTYSMLPSSRWLVDNTLEVASSIPATSELTFNSSKIKPQTPHADDHVKPSAVGADVIITARSRYYYRDNNGSEQPQSALNYQFASMKSSRSKHFILSHTSITK</sequence>
<comment type="caution">
    <text evidence="2">The sequence shown here is derived from an EMBL/GenBank/DDBJ whole genome shotgun (WGS) entry which is preliminary data.</text>
</comment>
<gene>
    <name evidence="2" type="ORF">EVAR_97524_1</name>
</gene>
<dbReference type="EMBL" id="BGZK01000594">
    <property type="protein sequence ID" value="GBP52054.1"/>
    <property type="molecule type" value="Genomic_DNA"/>
</dbReference>
<evidence type="ECO:0000256" key="1">
    <source>
        <dbReference type="SAM" id="MobiDB-lite"/>
    </source>
</evidence>
<accession>A0A4C1WPP6</accession>
<feature type="region of interest" description="Disordered" evidence="1">
    <location>
        <begin position="1"/>
        <end position="23"/>
    </location>
</feature>
<name>A0A4C1WPP6_EUMVA</name>
<protein>
    <submittedName>
        <fullName evidence="2">Uncharacterized protein</fullName>
    </submittedName>
</protein>
<evidence type="ECO:0000313" key="2">
    <source>
        <dbReference type="EMBL" id="GBP52054.1"/>
    </source>
</evidence>
<dbReference type="AlphaFoldDB" id="A0A4C1WPP6"/>
<organism evidence="2 3">
    <name type="scientific">Eumeta variegata</name>
    <name type="common">Bagworm moth</name>
    <name type="synonym">Eumeta japonica</name>
    <dbReference type="NCBI Taxonomy" id="151549"/>
    <lineage>
        <taxon>Eukaryota</taxon>
        <taxon>Metazoa</taxon>
        <taxon>Ecdysozoa</taxon>
        <taxon>Arthropoda</taxon>
        <taxon>Hexapoda</taxon>
        <taxon>Insecta</taxon>
        <taxon>Pterygota</taxon>
        <taxon>Neoptera</taxon>
        <taxon>Endopterygota</taxon>
        <taxon>Lepidoptera</taxon>
        <taxon>Glossata</taxon>
        <taxon>Ditrysia</taxon>
        <taxon>Tineoidea</taxon>
        <taxon>Psychidae</taxon>
        <taxon>Oiketicinae</taxon>
        <taxon>Eumeta</taxon>
    </lineage>
</organism>